<dbReference type="Gene3D" id="1.10.1520.10">
    <property type="entry name" value="Ribonuclease III domain"/>
    <property type="match status" value="1"/>
</dbReference>
<dbReference type="PROSITE" id="PS50142">
    <property type="entry name" value="RNASE_3_2"/>
    <property type="match status" value="1"/>
</dbReference>
<dbReference type="SMART" id="SM00535">
    <property type="entry name" value="RIBOc"/>
    <property type="match status" value="1"/>
</dbReference>
<dbReference type="InterPro" id="IPR000999">
    <property type="entry name" value="RNase_III_dom"/>
</dbReference>
<dbReference type="STRING" id="1196081.A0A364KKR6"/>
<dbReference type="GO" id="GO:0006396">
    <property type="term" value="P:RNA processing"/>
    <property type="evidence" value="ECO:0007669"/>
    <property type="project" value="InterPro"/>
</dbReference>
<proteinExistence type="predicted"/>
<dbReference type="Pfam" id="PF00636">
    <property type="entry name" value="Ribonuclease_3"/>
    <property type="match status" value="1"/>
</dbReference>
<feature type="domain" description="RNase III" evidence="1">
    <location>
        <begin position="12"/>
        <end position="134"/>
    </location>
</feature>
<accession>A0A364KKR6</accession>
<evidence type="ECO:0000313" key="3">
    <source>
        <dbReference type="Proteomes" id="UP000249363"/>
    </source>
</evidence>
<dbReference type="EMBL" id="MIKG01000001">
    <property type="protein sequence ID" value="RAO64137.1"/>
    <property type="molecule type" value="Genomic_DNA"/>
</dbReference>
<dbReference type="CDD" id="cd00593">
    <property type="entry name" value="RIBOc"/>
    <property type="match status" value="1"/>
</dbReference>
<evidence type="ECO:0000313" key="2">
    <source>
        <dbReference type="EMBL" id="RAO64137.1"/>
    </source>
</evidence>
<comment type="caution">
    <text evidence="2">The sequence shown here is derived from an EMBL/GenBank/DDBJ whole genome shotgun (WGS) entry which is preliminary data.</text>
</comment>
<dbReference type="InterPro" id="IPR036389">
    <property type="entry name" value="RNase_III_sf"/>
</dbReference>
<dbReference type="Proteomes" id="UP000249363">
    <property type="component" value="Unassembled WGS sequence"/>
</dbReference>
<organism evidence="2 3">
    <name type="scientific">Talaromyces amestolkiae</name>
    <dbReference type="NCBI Taxonomy" id="1196081"/>
    <lineage>
        <taxon>Eukaryota</taxon>
        <taxon>Fungi</taxon>
        <taxon>Dikarya</taxon>
        <taxon>Ascomycota</taxon>
        <taxon>Pezizomycotina</taxon>
        <taxon>Eurotiomycetes</taxon>
        <taxon>Eurotiomycetidae</taxon>
        <taxon>Eurotiales</taxon>
        <taxon>Trichocomaceae</taxon>
        <taxon>Talaromyces</taxon>
        <taxon>Talaromyces sect. Talaromyces</taxon>
    </lineage>
</organism>
<dbReference type="OrthoDB" id="67027at2759"/>
<dbReference type="RefSeq" id="XP_040728654.1">
    <property type="nucleotide sequence ID" value="XM_040873531.1"/>
</dbReference>
<name>A0A364KKR6_TALAM</name>
<evidence type="ECO:0000259" key="1">
    <source>
        <dbReference type="PROSITE" id="PS50142"/>
    </source>
</evidence>
<sequence>MPSLYSPKDEALRFIQVLTGYAPNNPSLIWEALQVAGNGNTPGNKDGNKDLALVGDAILSLHVIIEGRQRHQCRERINKVESSLGANSSLARKGFKLGLESYIQGNQSQRGEISDRTMATTVEAIIGAIFVDSGCDYSVLPDVMARLGLGWPQ</sequence>
<dbReference type="SUPFAM" id="SSF69065">
    <property type="entry name" value="RNase III domain-like"/>
    <property type="match status" value="1"/>
</dbReference>
<dbReference type="GeneID" id="63789366"/>
<dbReference type="GO" id="GO:0004525">
    <property type="term" value="F:ribonuclease III activity"/>
    <property type="evidence" value="ECO:0007669"/>
    <property type="project" value="InterPro"/>
</dbReference>
<gene>
    <name evidence="2" type="ORF">BHQ10_000149</name>
</gene>
<protein>
    <recommendedName>
        <fullName evidence="1">RNase III domain-containing protein</fullName>
    </recommendedName>
</protein>
<reference evidence="2 3" key="1">
    <citation type="journal article" date="2017" name="Biotechnol. Biofuels">
        <title>Differential beta-glucosidase expression as a function of carbon source availability in Talaromyces amestolkiae: a genomic and proteomic approach.</title>
        <authorList>
            <person name="de Eugenio L.I."/>
            <person name="Mendez-Liter J.A."/>
            <person name="Nieto-Dominguez M."/>
            <person name="Alonso L."/>
            <person name="Gil-Munoz J."/>
            <person name="Barriuso J."/>
            <person name="Prieto A."/>
            <person name="Martinez M.J."/>
        </authorList>
    </citation>
    <scope>NUCLEOTIDE SEQUENCE [LARGE SCALE GENOMIC DNA]</scope>
    <source>
        <strain evidence="2 3">CIB</strain>
    </source>
</reference>
<keyword evidence="3" id="KW-1185">Reference proteome</keyword>
<dbReference type="AlphaFoldDB" id="A0A364KKR6"/>